<dbReference type="Proteomes" id="UP001211689">
    <property type="component" value="Unassembled WGS sequence"/>
</dbReference>
<reference evidence="2 3" key="1">
    <citation type="submission" date="2022-07" db="EMBL/GenBank/DDBJ databases">
        <title>Genome Analysis of Selected Gammaproteobacteria from Nigerian Food snails.</title>
        <authorList>
            <person name="Okafor A.C."/>
        </authorList>
    </citation>
    <scope>NUCLEOTIDE SEQUENCE [LARGE SCALE GENOMIC DNA]</scope>
    <source>
        <strain evidence="2 3">Awg 2</strain>
    </source>
</reference>
<feature type="non-terminal residue" evidence="2">
    <location>
        <position position="1"/>
    </location>
</feature>
<dbReference type="InterPro" id="IPR018247">
    <property type="entry name" value="EF_Hand_1_Ca_BS"/>
</dbReference>
<keyword evidence="3" id="KW-1185">Reference proteome</keyword>
<sequence length="267" mass="29725">LRWETVTPTVFNSVVATSTRIKAGDPIGYLGLIENLKNEQGETESKHQVHLELFTADADVHAFLQNAAGLKTGKQHLHLPSGTVLRKHAPSSESVTLTQPHALELSKTPLVQDGGEDCYEVRVMERDQVLSGLLMKADAQIITQHDWEKLGFQIVEEQNPVADGFLDVEAMPPFFQSLFAKLDTNRDGTLSASELKAALRNPSLRDQWARLVAHHPTEWKEKAASPKWNRLNQLLEAAPKTLKHEKQRIDSYVFWDELPAAVGLASG</sequence>
<feature type="domain" description="EF-hand" evidence="1">
    <location>
        <begin position="170"/>
        <end position="205"/>
    </location>
</feature>
<proteinExistence type="predicted"/>
<dbReference type="PROSITE" id="PS00018">
    <property type="entry name" value="EF_HAND_1"/>
    <property type="match status" value="1"/>
</dbReference>
<dbReference type="Gene3D" id="1.10.238.10">
    <property type="entry name" value="EF-hand"/>
    <property type="match status" value="1"/>
</dbReference>
<protein>
    <submittedName>
        <fullName evidence="2">EF-hand domain-containing protein</fullName>
    </submittedName>
</protein>
<dbReference type="PROSITE" id="PS50222">
    <property type="entry name" value="EF_HAND_2"/>
    <property type="match status" value="1"/>
</dbReference>
<dbReference type="InterPro" id="IPR002048">
    <property type="entry name" value="EF_hand_dom"/>
</dbReference>
<dbReference type="SUPFAM" id="SSF47473">
    <property type="entry name" value="EF-hand"/>
    <property type="match status" value="1"/>
</dbReference>
<name>A0ABT4YDD9_METRE</name>
<dbReference type="EMBL" id="JANEWF010000099">
    <property type="protein sequence ID" value="MDA8486908.1"/>
    <property type="molecule type" value="Genomic_DNA"/>
</dbReference>
<evidence type="ECO:0000313" key="3">
    <source>
        <dbReference type="Proteomes" id="UP001211689"/>
    </source>
</evidence>
<evidence type="ECO:0000313" key="2">
    <source>
        <dbReference type="EMBL" id="MDA8486908.1"/>
    </source>
</evidence>
<dbReference type="InterPro" id="IPR011992">
    <property type="entry name" value="EF-hand-dom_pair"/>
</dbReference>
<gene>
    <name evidence="2" type="ORF">NNO07_28000</name>
</gene>
<dbReference type="Pfam" id="PF13405">
    <property type="entry name" value="EF-hand_6"/>
    <property type="match status" value="1"/>
</dbReference>
<organism evidence="2 3">
    <name type="scientific">Metapseudomonas resinovorans</name>
    <name type="common">Pseudomonas resinovorans</name>
    <dbReference type="NCBI Taxonomy" id="53412"/>
    <lineage>
        <taxon>Bacteria</taxon>
        <taxon>Pseudomonadati</taxon>
        <taxon>Pseudomonadota</taxon>
        <taxon>Gammaproteobacteria</taxon>
        <taxon>Pseudomonadales</taxon>
        <taxon>Pseudomonadaceae</taxon>
        <taxon>Metapseudomonas</taxon>
    </lineage>
</organism>
<accession>A0ABT4YDD9</accession>
<feature type="non-terminal residue" evidence="2">
    <location>
        <position position="267"/>
    </location>
</feature>
<evidence type="ECO:0000259" key="1">
    <source>
        <dbReference type="PROSITE" id="PS50222"/>
    </source>
</evidence>
<comment type="caution">
    <text evidence="2">The sequence shown here is derived from an EMBL/GenBank/DDBJ whole genome shotgun (WGS) entry which is preliminary data.</text>
</comment>